<evidence type="ECO:0000256" key="3">
    <source>
        <dbReference type="ARBA" id="ARBA00012976"/>
    </source>
</evidence>
<evidence type="ECO:0000256" key="5">
    <source>
        <dbReference type="ARBA" id="ARBA00018097"/>
    </source>
</evidence>
<evidence type="ECO:0000256" key="12">
    <source>
        <dbReference type="ARBA" id="ARBA00043691"/>
    </source>
</evidence>
<keyword evidence="7" id="KW-0378">Hydrolase</keyword>
<comment type="catalytic activity">
    <reaction evidence="11">
        <text>1D-myo-inositol 1,2,4,5,6-pentakisphosphate + H2O = 1D-myo-inositol 1,2,5,6-tetrakisphosphate + phosphate</text>
        <dbReference type="Rhea" id="RHEA:77115"/>
        <dbReference type="ChEBI" id="CHEBI:15377"/>
        <dbReference type="ChEBI" id="CHEBI:43474"/>
        <dbReference type="ChEBI" id="CHEBI:57798"/>
        <dbReference type="ChEBI" id="CHEBI:195535"/>
        <dbReference type="EC" id="3.1.3.62"/>
    </reaction>
    <physiologicalReaction direction="left-to-right" evidence="11">
        <dbReference type="Rhea" id="RHEA:77116"/>
    </physiologicalReaction>
</comment>
<dbReference type="EC" id="3.1.3.80" evidence="3"/>
<proteinExistence type="inferred from homology"/>
<protein>
    <recommendedName>
        <fullName evidence="5">Multiple inositol polyphosphate phosphatase 1</fullName>
        <ecNumber evidence="4">3.1.3.62</ecNumber>
        <ecNumber evidence="3">3.1.3.80</ecNumber>
    </recommendedName>
    <alternativeName>
        <fullName evidence="9">2,3-bisphosphoglycerate 3-phosphatase</fullName>
    </alternativeName>
</protein>
<sequence>MMMKYMPISFLFLVLQFSVYAQNCGHNISGTKTLYQPQQKKLTPAPVGFEPVFVNHVGRHGARHLTKAVDASFTWKMLIRADSLNALTAKGKLLKQMAMKLQKVEQPNLKFISSEGEKEQQQLGARMVDNYKAVFQHSGNIKITTTKEVRTEQSAKAFLEGAKIDSKSPKISFENNNTDELRFYDVAPAYSAFEENGDWQKQILLLEEKNHIEQFNKNLAKKFFTKKFLTGIKTSEVNKFIDDIFGFASIVPSIETEIKAAGFVTADLDFYALFTCKELETLNLMDTASDYLMKGPGTDNMGIQVIIAAPLLVDFLNTTQNYIDKRSISANLRFGHAETIGPFAALLGMKGASTSSKSILNFQQVYQADKVIPLSSNIDWILYGKNSSEDYLIKFLLNEKEVHIQSLQTTTFPYYNWKDVRNFYLQKLKSLKVGLNDDMHQYLLNLK</sequence>
<gene>
    <name evidence="15" type="ORF">GO621_12065</name>
</gene>
<comment type="catalytic activity">
    <reaction evidence="13">
        <text>(2R)-2,3-bisphosphoglycerate + H2O = (2R)-2-phosphoglycerate + phosphate</text>
        <dbReference type="Rhea" id="RHEA:27381"/>
        <dbReference type="ChEBI" id="CHEBI:15377"/>
        <dbReference type="ChEBI" id="CHEBI:43474"/>
        <dbReference type="ChEBI" id="CHEBI:58248"/>
        <dbReference type="ChEBI" id="CHEBI:58289"/>
        <dbReference type="EC" id="3.1.3.80"/>
    </reaction>
    <physiologicalReaction direction="left-to-right" evidence="13">
        <dbReference type="Rhea" id="RHEA:27382"/>
    </physiologicalReaction>
</comment>
<feature type="signal peptide" evidence="14">
    <location>
        <begin position="1"/>
        <end position="21"/>
    </location>
</feature>
<dbReference type="PANTHER" id="PTHR20963:SF8">
    <property type="entry name" value="MULTIPLE INOSITOL POLYPHOSPHATE PHOSPHATASE 1"/>
    <property type="match status" value="1"/>
</dbReference>
<dbReference type="Pfam" id="PF00328">
    <property type="entry name" value="His_Phos_2"/>
    <property type="match status" value="1"/>
</dbReference>
<comment type="subcellular location">
    <subcellularLocation>
        <location evidence="1">Membrane</location>
    </subcellularLocation>
</comment>
<dbReference type="GO" id="GO:0034417">
    <property type="term" value="F:bisphosphoglycerate 3-phosphatase activity"/>
    <property type="evidence" value="ECO:0007669"/>
    <property type="project" value="UniProtKB-EC"/>
</dbReference>
<dbReference type="InterPro" id="IPR029033">
    <property type="entry name" value="His_PPase_superfam"/>
</dbReference>
<comment type="catalytic activity">
    <reaction evidence="10">
        <text>1D-myo-inositol 1,2,5,6-tetrakisphosphate + H2O = 1D-myo-inositol 1,2,6-trisphosphate + phosphate</text>
        <dbReference type="Rhea" id="RHEA:77119"/>
        <dbReference type="ChEBI" id="CHEBI:15377"/>
        <dbReference type="ChEBI" id="CHEBI:43474"/>
        <dbReference type="ChEBI" id="CHEBI:195535"/>
        <dbReference type="ChEBI" id="CHEBI:195537"/>
        <dbReference type="EC" id="3.1.3.62"/>
    </reaction>
    <physiologicalReaction direction="left-to-right" evidence="10">
        <dbReference type="Rhea" id="RHEA:77120"/>
    </physiologicalReaction>
</comment>
<evidence type="ECO:0000256" key="14">
    <source>
        <dbReference type="SAM" id="SignalP"/>
    </source>
</evidence>
<reference evidence="15 16" key="1">
    <citation type="submission" date="2019-12" db="EMBL/GenBank/DDBJ databases">
        <title>Mucilaginibacter sp. HMF7410 genome sequencing and assembly.</title>
        <authorList>
            <person name="Kang H."/>
            <person name="Cha I."/>
            <person name="Kim H."/>
            <person name="Joh K."/>
        </authorList>
    </citation>
    <scope>NUCLEOTIDE SEQUENCE [LARGE SCALE GENOMIC DNA]</scope>
    <source>
        <strain evidence="15 16">HMF7410</strain>
    </source>
</reference>
<dbReference type="AlphaFoldDB" id="A0A7K1SYC7"/>
<organism evidence="15 16">
    <name type="scientific">Mucilaginibacter arboris</name>
    <dbReference type="NCBI Taxonomy" id="2682090"/>
    <lineage>
        <taxon>Bacteria</taxon>
        <taxon>Pseudomonadati</taxon>
        <taxon>Bacteroidota</taxon>
        <taxon>Sphingobacteriia</taxon>
        <taxon>Sphingobacteriales</taxon>
        <taxon>Sphingobacteriaceae</taxon>
        <taxon>Mucilaginibacter</taxon>
    </lineage>
</organism>
<evidence type="ECO:0000256" key="9">
    <source>
        <dbReference type="ARBA" id="ARBA00031642"/>
    </source>
</evidence>
<evidence type="ECO:0000256" key="11">
    <source>
        <dbReference type="ARBA" id="ARBA00043671"/>
    </source>
</evidence>
<evidence type="ECO:0000256" key="10">
    <source>
        <dbReference type="ARBA" id="ARBA00043668"/>
    </source>
</evidence>
<accession>A0A7K1SYC7</accession>
<dbReference type="PANTHER" id="PTHR20963">
    <property type="entry name" value="MULTIPLE INOSITOL POLYPHOSPHATE PHOSPHATASE-RELATED"/>
    <property type="match status" value="1"/>
</dbReference>
<comment type="similarity">
    <text evidence="2">Belongs to the histidine acid phosphatase family. MINPP1 subfamily.</text>
</comment>
<keyword evidence="6 14" id="KW-0732">Signal</keyword>
<evidence type="ECO:0000256" key="7">
    <source>
        <dbReference type="ARBA" id="ARBA00022801"/>
    </source>
</evidence>
<evidence type="ECO:0000313" key="16">
    <source>
        <dbReference type="Proteomes" id="UP000462014"/>
    </source>
</evidence>
<dbReference type="GO" id="GO:0016020">
    <property type="term" value="C:membrane"/>
    <property type="evidence" value="ECO:0007669"/>
    <property type="project" value="UniProtKB-SubCell"/>
</dbReference>
<dbReference type="EMBL" id="WPIK01000010">
    <property type="protein sequence ID" value="MVN22268.1"/>
    <property type="molecule type" value="Genomic_DNA"/>
</dbReference>
<feature type="chain" id="PRO_5029517626" description="Multiple inositol polyphosphate phosphatase 1" evidence="14">
    <location>
        <begin position="22"/>
        <end position="447"/>
    </location>
</feature>
<dbReference type="Gene3D" id="3.40.50.1240">
    <property type="entry name" value="Phosphoglycerate mutase-like"/>
    <property type="match status" value="1"/>
</dbReference>
<dbReference type="Proteomes" id="UP000462014">
    <property type="component" value="Unassembled WGS sequence"/>
</dbReference>
<evidence type="ECO:0000256" key="2">
    <source>
        <dbReference type="ARBA" id="ARBA00008422"/>
    </source>
</evidence>
<name>A0A7K1SYC7_9SPHI</name>
<evidence type="ECO:0000256" key="6">
    <source>
        <dbReference type="ARBA" id="ARBA00022729"/>
    </source>
</evidence>
<dbReference type="InterPro" id="IPR000560">
    <property type="entry name" value="His_Pase_clade-2"/>
</dbReference>
<dbReference type="RefSeq" id="WP_157567363.1">
    <property type="nucleotide sequence ID" value="NZ_WPIK01000010.1"/>
</dbReference>
<dbReference type="EC" id="3.1.3.62" evidence="4"/>
<dbReference type="SUPFAM" id="SSF53254">
    <property type="entry name" value="Phosphoglycerate mutase-like"/>
    <property type="match status" value="1"/>
</dbReference>
<comment type="caution">
    <text evidence="15">The sequence shown here is derived from an EMBL/GenBank/DDBJ whole genome shotgun (WGS) entry which is preliminary data.</text>
</comment>
<evidence type="ECO:0000313" key="15">
    <source>
        <dbReference type="EMBL" id="MVN22268.1"/>
    </source>
</evidence>
<evidence type="ECO:0000256" key="8">
    <source>
        <dbReference type="ARBA" id="ARBA00023136"/>
    </source>
</evidence>
<evidence type="ECO:0000256" key="4">
    <source>
        <dbReference type="ARBA" id="ARBA00013040"/>
    </source>
</evidence>
<comment type="catalytic activity">
    <reaction evidence="12">
        <text>1D-myo-inositol hexakisphosphate + H2O = 1D-myo-inositol 1,2,4,5,6-pentakisphosphate + phosphate</text>
        <dbReference type="Rhea" id="RHEA:16989"/>
        <dbReference type="ChEBI" id="CHEBI:15377"/>
        <dbReference type="ChEBI" id="CHEBI:43474"/>
        <dbReference type="ChEBI" id="CHEBI:57798"/>
        <dbReference type="ChEBI" id="CHEBI:58130"/>
        <dbReference type="EC" id="3.1.3.62"/>
    </reaction>
    <physiologicalReaction direction="left-to-right" evidence="12">
        <dbReference type="Rhea" id="RHEA:16990"/>
    </physiologicalReaction>
</comment>
<keyword evidence="8" id="KW-0472">Membrane</keyword>
<evidence type="ECO:0000256" key="1">
    <source>
        <dbReference type="ARBA" id="ARBA00004370"/>
    </source>
</evidence>
<evidence type="ECO:0000256" key="13">
    <source>
        <dbReference type="ARBA" id="ARBA00043832"/>
    </source>
</evidence>
<keyword evidence="16" id="KW-1185">Reference proteome</keyword>